<reference evidence="2 3" key="2">
    <citation type="submission" date="2019-05" db="EMBL/GenBank/DDBJ databases">
        <authorList>
            <person name="Suflita J.M."/>
            <person name="Marks C.R."/>
        </authorList>
    </citation>
    <scope>NUCLEOTIDE SEQUENCE [LARGE SCALE GENOMIC DNA]</scope>
    <source>
        <strain evidence="2 3">ALDC</strain>
    </source>
</reference>
<sequence length="85" mass="9670">MTTKKPFFIRAEWDEEARVWVATSEDVPGLATEAETVEDLVEKLRGMIPELLEANGISLDEEVPFEVLSRRFESALPYHTDVFNG</sequence>
<dbReference type="Pfam" id="PF08972">
    <property type="entry name" value="DUF1902"/>
    <property type="match status" value="1"/>
</dbReference>
<evidence type="ECO:0000259" key="1">
    <source>
        <dbReference type="Pfam" id="PF08972"/>
    </source>
</evidence>
<dbReference type="RefSeq" id="WP_137422792.1">
    <property type="nucleotide sequence ID" value="NZ_CP040098.1"/>
</dbReference>
<organism evidence="2 3">
    <name type="scientific">Desulfoglaeba alkanexedens ALDC</name>
    <dbReference type="NCBI Taxonomy" id="980445"/>
    <lineage>
        <taxon>Bacteria</taxon>
        <taxon>Pseudomonadati</taxon>
        <taxon>Thermodesulfobacteriota</taxon>
        <taxon>Syntrophobacteria</taxon>
        <taxon>Syntrophobacterales</taxon>
        <taxon>Syntrophobacteraceae</taxon>
        <taxon>Desulfoglaeba</taxon>
    </lineage>
</organism>
<name>A0A4P8L266_9BACT</name>
<keyword evidence="3" id="KW-1185">Reference proteome</keyword>
<dbReference type="SUPFAM" id="SSF143100">
    <property type="entry name" value="TTHA1013/TTHA0281-like"/>
    <property type="match status" value="1"/>
</dbReference>
<dbReference type="OrthoDB" id="361917at2"/>
<dbReference type="Gene3D" id="3.30.2390.10">
    <property type="entry name" value="TTHA1013-like"/>
    <property type="match status" value="1"/>
</dbReference>
<dbReference type="AlphaFoldDB" id="A0A4P8L266"/>
<feature type="domain" description="DUF1902" evidence="1">
    <location>
        <begin position="8"/>
        <end position="70"/>
    </location>
</feature>
<reference evidence="2 3" key="1">
    <citation type="submission" date="2019-05" db="EMBL/GenBank/DDBJ databases">
        <title>The Complete Genome Sequence of the n-alkane-degrading Desulfoglaeba alkanexedens ALDC reveals multiple alkylsuccinate synthase gene clusters.</title>
        <authorList>
            <person name="Callaghan A.V."/>
            <person name="Davidova I.A."/>
            <person name="Duncan K.E."/>
            <person name="Morris B."/>
            <person name="McInerney M.J."/>
        </authorList>
    </citation>
    <scope>NUCLEOTIDE SEQUENCE [LARGE SCALE GENOMIC DNA]</scope>
    <source>
        <strain evidence="2 3">ALDC</strain>
    </source>
</reference>
<dbReference type="EMBL" id="CP040098">
    <property type="protein sequence ID" value="QCQ20822.1"/>
    <property type="molecule type" value="Genomic_DNA"/>
</dbReference>
<proteinExistence type="predicted"/>
<dbReference type="InterPro" id="IPR035069">
    <property type="entry name" value="TTHA1013/TTHA0281-like"/>
</dbReference>
<dbReference type="Proteomes" id="UP000298602">
    <property type="component" value="Chromosome"/>
</dbReference>
<dbReference type="KEGG" id="dax:FDQ92_00565"/>
<evidence type="ECO:0000313" key="3">
    <source>
        <dbReference type="Proteomes" id="UP000298602"/>
    </source>
</evidence>
<accession>A0A4P8L266</accession>
<dbReference type="InterPro" id="IPR015066">
    <property type="entry name" value="DUF1902"/>
</dbReference>
<protein>
    <submittedName>
        <fullName evidence="2">DUF1902 domain-containing protein</fullName>
    </submittedName>
</protein>
<evidence type="ECO:0000313" key="2">
    <source>
        <dbReference type="EMBL" id="QCQ20822.1"/>
    </source>
</evidence>
<gene>
    <name evidence="2" type="ORF">FDQ92_00565</name>
</gene>